<dbReference type="AlphaFoldDB" id="A0A4U5NH99"/>
<dbReference type="Proteomes" id="UP000298663">
    <property type="component" value="Unassembled WGS sequence"/>
</dbReference>
<reference evidence="1 2" key="2">
    <citation type="journal article" date="2019" name="G3 (Bethesda)">
        <title>Hybrid Assembly of the Genome of the Entomopathogenic Nematode Steinernema carpocapsae Identifies the X-Chromosome.</title>
        <authorList>
            <person name="Serra L."/>
            <person name="Macchietto M."/>
            <person name="Macias-Munoz A."/>
            <person name="McGill C.J."/>
            <person name="Rodriguez I.M."/>
            <person name="Rodriguez B."/>
            <person name="Murad R."/>
            <person name="Mortazavi A."/>
        </authorList>
    </citation>
    <scope>NUCLEOTIDE SEQUENCE [LARGE SCALE GENOMIC DNA]</scope>
    <source>
        <strain evidence="1 2">ALL</strain>
    </source>
</reference>
<reference evidence="1 2" key="1">
    <citation type="journal article" date="2015" name="Genome Biol.">
        <title>Comparative genomics of Steinernema reveals deeply conserved gene regulatory networks.</title>
        <authorList>
            <person name="Dillman A.R."/>
            <person name="Macchietto M."/>
            <person name="Porter C.F."/>
            <person name="Rogers A."/>
            <person name="Williams B."/>
            <person name="Antoshechkin I."/>
            <person name="Lee M.M."/>
            <person name="Goodwin Z."/>
            <person name="Lu X."/>
            <person name="Lewis E.E."/>
            <person name="Goodrich-Blair H."/>
            <person name="Stock S.P."/>
            <person name="Adams B.J."/>
            <person name="Sternberg P.W."/>
            <person name="Mortazavi A."/>
        </authorList>
    </citation>
    <scope>NUCLEOTIDE SEQUENCE [LARGE SCALE GENOMIC DNA]</scope>
    <source>
        <strain evidence="1 2">ALL</strain>
    </source>
</reference>
<comment type="caution">
    <text evidence="1">The sequence shown here is derived from an EMBL/GenBank/DDBJ whole genome shotgun (WGS) entry which is preliminary data.</text>
</comment>
<keyword evidence="2" id="KW-1185">Reference proteome</keyword>
<protein>
    <submittedName>
        <fullName evidence="1">Uncharacterized protein</fullName>
    </submittedName>
</protein>
<evidence type="ECO:0000313" key="1">
    <source>
        <dbReference type="EMBL" id="TKR82110.1"/>
    </source>
</evidence>
<evidence type="ECO:0000313" key="2">
    <source>
        <dbReference type="Proteomes" id="UP000298663"/>
    </source>
</evidence>
<organism evidence="1 2">
    <name type="scientific">Steinernema carpocapsae</name>
    <name type="common">Entomopathogenic nematode</name>
    <dbReference type="NCBI Taxonomy" id="34508"/>
    <lineage>
        <taxon>Eukaryota</taxon>
        <taxon>Metazoa</taxon>
        <taxon>Ecdysozoa</taxon>
        <taxon>Nematoda</taxon>
        <taxon>Chromadorea</taxon>
        <taxon>Rhabditida</taxon>
        <taxon>Tylenchina</taxon>
        <taxon>Panagrolaimomorpha</taxon>
        <taxon>Strongyloidoidea</taxon>
        <taxon>Steinernematidae</taxon>
        <taxon>Steinernema</taxon>
    </lineage>
</organism>
<proteinExistence type="predicted"/>
<accession>A0A4U5NH99</accession>
<name>A0A4U5NH99_STECR</name>
<gene>
    <name evidence="1" type="ORF">L596_015883</name>
</gene>
<sequence>MTSSSAPQHISLPPLTCTLLERRRLPVIGQRRLPDRSIVDSKNSIKEFPIPQSHKNLKVLKNLQEDVSPLHQDSPNDVTFSREYRFTA</sequence>
<dbReference type="EMBL" id="AZBU02000004">
    <property type="protein sequence ID" value="TKR82110.1"/>
    <property type="molecule type" value="Genomic_DNA"/>
</dbReference>